<evidence type="ECO:0000256" key="17">
    <source>
        <dbReference type="ARBA" id="ARBA00029438"/>
    </source>
</evidence>
<comment type="function">
    <text evidence="18">Catalyzes the phosphorylation of mevalonate to mevalonate 5-phosphate, a key step in isoprenoid and cholesterol biosynthesis.</text>
</comment>
<dbReference type="Gene3D" id="3.30.70.890">
    <property type="entry name" value="GHMP kinase, C-terminal domain"/>
    <property type="match status" value="1"/>
</dbReference>
<dbReference type="GO" id="GO:0006695">
    <property type="term" value="P:cholesterol biosynthetic process"/>
    <property type="evidence" value="ECO:0007669"/>
    <property type="project" value="UniProtKB-KW"/>
</dbReference>
<dbReference type="GO" id="GO:0046872">
    <property type="term" value="F:metal ion binding"/>
    <property type="evidence" value="ECO:0007669"/>
    <property type="project" value="UniProtKB-KW"/>
</dbReference>
<dbReference type="Ensembl" id="ENSSSUT00005033042.1">
    <property type="protein sequence ID" value="ENSSSUP00005028951.1"/>
    <property type="gene ID" value="ENSSSUG00005018611.1"/>
</dbReference>
<evidence type="ECO:0000256" key="3">
    <source>
        <dbReference type="ARBA" id="ARBA00012103"/>
    </source>
</evidence>
<keyword evidence="4 18" id="KW-0963">Cytoplasm</keyword>
<evidence type="ECO:0000256" key="16">
    <source>
        <dbReference type="ARBA" id="ARBA00023221"/>
    </source>
</evidence>
<dbReference type="Gene3D" id="3.30.230.10">
    <property type="match status" value="1"/>
</dbReference>
<keyword evidence="18" id="KW-0153">Cholesterol metabolism</keyword>
<keyword evidence="7" id="KW-0479">Metal-binding</keyword>
<dbReference type="InterPro" id="IPR006205">
    <property type="entry name" value="Mev_gal_kin"/>
</dbReference>
<name>A0A673V5S1_SURSU</name>
<keyword evidence="10 18" id="KW-0067">ATP-binding</keyword>
<dbReference type="GO" id="GO:0005829">
    <property type="term" value="C:cytosol"/>
    <property type="evidence" value="ECO:0007669"/>
    <property type="project" value="TreeGrafter"/>
</dbReference>
<reference evidence="20" key="2">
    <citation type="submission" date="2025-08" db="UniProtKB">
        <authorList>
            <consortium name="Ensembl"/>
        </authorList>
    </citation>
    <scope>IDENTIFICATION</scope>
</reference>
<evidence type="ECO:0000256" key="7">
    <source>
        <dbReference type="ARBA" id="ARBA00022723"/>
    </source>
</evidence>
<evidence type="ECO:0000256" key="15">
    <source>
        <dbReference type="ARBA" id="ARBA00023166"/>
    </source>
</evidence>
<dbReference type="PANTHER" id="PTHR43290">
    <property type="entry name" value="MEVALONATE KINASE"/>
    <property type="match status" value="1"/>
</dbReference>
<evidence type="ECO:0000259" key="19">
    <source>
        <dbReference type="Pfam" id="PF08544"/>
    </source>
</evidence>
<keyword evidence="9 18" id="KW-0418">Kinase</keyword>
<sequence>MLSEVLLVSAPGKVILHGEHAVVHGKVALAVALNLRTFLRLQPHSNGQVCLNLPNIGIKRAWDVARLQLQDTSFLGRGDASAPAAELAERLKEVAGLPEDCADPERAAVLAFLYLYLCICRKQRWSAEALELINKWAFQGERMIHGDPSGVDNAVSTWGGALRYQQGKISPLKRLPALKILLTNTKVPRSTKALVAGVRNRLLKFPEIVAPMLSSIDAISLECERTLGEMAVAPTPEHYLALEELIDMNQHQLNALGVGHALLDQLCQVTMAHGLHSKLTGAGGGGCGITLLRPGTGGRWWPGLAAWAIPLGGGRCWKTASPRLCGLSQVNIPLWAFVAALAQQGRRCLVYKIVFERQGEQCIWKAWRRPGGGAPIRAAVPTTSSPARSPAGLRTLLSPTVVS</sequence>
<dbReference type="SUPFAM" id="SSF54211">
    <property type="entry name" value="Ribosomal protein S5 domain 2-like"/>
    <property type="match status" value="1"/>
</dbReference>
<evidence type="ECO:0000313" key="21">
    <source>
        <dbReference type="Proteomes" id="UP000472268"/>
    </source>
</evidence>
<accession>A0A673V5S1</accession>
<dbReference type="AlphaFoldDB" id="A0A673V5S1"/>
<proteinExistence type="inferred from homology"/>
<dbReference type="Proteomes" id="UP000472268">
    <property type="component" value="Chromosome 14"/>
</dbReference>
<keyword evidence="18" id="KW-0152">Cholesterol biosynthesis</keyword>
<dbReference type="InterPro" id="IPR013750">
    <property type="entry name" value="GHMP_kinase_C_dom"/>
</dbReference>
<evidence type="ECO:0000313" key="20">
    <source>
        <dbReference type="Ensembl" id="ENSSSUP00005028951.1"/>
    </source>
</evidence>
<feature type="domain" description="GHMP kinase C-terminal" evidence="19">
    <location>
        <begin position="241"/>
        <end position="292"/>
    </location>
</feature>
<keyword evidence="15 18" id="KW-1207">Sterol metabolism</keyword>
<comment type="similarity">
    <text evidence="2 18">Belongs to the GHMP kinase family. Mevalonate kinase subfamily.</text>
</comment>
<dbReference type="NCBIfam" id="TIGR00549">
    <property type="entry name" value="mevalon_kin"/>
    <property type="match status" value="1"/>
</dbReference>
<dbReference type="FunFam" id="3.30.70.890:FF:000003">
    <property type="entry name" value="Mevalonate kinase"/>
    <property type="match status" value="1"/>
</dbReference>
<keyword evidence="6 18" id="KW-0808">Transferase</keyword>
<protein>
    <recommendedName>
        <fullName evidence="3 18">Mevalonate kinase</fullName>
        <shortName evidence="18">MK</shortName>
        <ecNumber evidence="3 18">2.7.1.36</ecNumber>
    </recommendedName>
</protein>
<dbReference type="GO" id="GO:0004496">
    <property type="term" value="F:mevalonate kinase activity"/>
    <property type="evidence" value="ECO:0007669"/>
    <property type="project" value="UniProtKB-EC"/>
</dbReference>
<comment type="catalytic activity">
    <reaction evidence="18">
        <text>(R)-mevalonate + ATP = (R)-5-phosphomevalonate + ADP + H(+)</text>
        <dbReference type="Rhea" id="RHEA:17065"/>
        <dbReference type="ChEBI" id="CHEBI:15378"/>
        <dbReference type="ChEBI" id="CHEBI:30616"/>
        <dbReference type="ChEBI" id="CHEBI:36464"/>
        <dbReference type="ChEBI" id="CHEBI:58146"/>
        <dbReference type="ChEBI" id="CHEBI:456216"/>
        <dbReference type="EC" id="2.7.1.36"/>
    </reaction>
</comment>
<evidence type="ECO:0000256" key="2">
    <source>
        <dbReference type="ARBA" id="ARBA00006495"/>
    </source>
</evidence>
<dbReference type="PANTHER" id="PTHR43290:SF2">
    <property type="entry name" value="MEVALONATE KINASE"/>
    <property type="match status" value="1"/>
</dbReference>
<dbReference type="InterPro" id="IPR036554">
    <property type="entry name" value="GHMP_kinase_C_sf"/>
</dbReference>
<dbReference type="GO" id="GO:0005524">
    <property type="term" value="F:ATP binding"/>
    <property type="evidence" value="ECO:0007669"/>
    <property type="project" value="UniProtKB-KW"/>
</dbReference>
<evidence type="ECO:0000256" key="12">
    <source>
        <dbReference type="ARBA" id="ARBA00022955"/>
    </source>
</evidence>
<keyword evidence="8 18" id="KW-0547">Nucleotide-binding</keyword>
<evidence type="ECO:0000256" key="6">
    <source>
        <dbReference type="ARBA" id="ARBA00022679"/>
    </source>
</evidence>
<dbReference type="UniPathway" id="UPA00057">
    <property type="reaction ID" value="UER00098"/>
</dbReference>
<comment type="subcellular location">
    <subcellularLocation>
        <location evidence="1 18">Cytoplasm</location>
    </subcellularLocation>
</comment>
<gene>
    <name evidence="20" type="primary">MVK</name>
</gene>
<evidence type="ECO:0000256" key="9">
    <source>
        <dbReference type="ARBA" id="ARBA00022777"/>
    </source>
</evidence>
<evidence type="ECO:0000256" key="1">
    <source>
        <dbReference type="ARBA" id="ARBA00004496"/>
    </source>
</evidence>
<dbReference type="SUPFAM" id="SSF55060">
    <property type="entry name" value="GHMP Kinase, C-terminal domain"/>
    <property type="match status" value="1"/>
</dbReference>
<evidence type="ECO:0000256" key="8">
    <source>
        <dbReference type="ARBA" id="ARBA00022741"/>
    </source>
</evidence>
<organism evidence="20 21">
    <name type="scientific">Suricata suricatta</name>
    <name type="common">Meerkat</name>
    <dbReference type="NCBI Taxonomy" id="37032"/>
    <lineage>
        <taxon>Eukaryota</taxon>
        <taxon>Metazoa</taxon>
        <taxon>Chordata</taxon>
        <taxon>Craniata</taxon>
        <taxon>Vertebrata</taxon>
        <taxon>Euteleostomi</taxon>
        <taxon>Mammalia</taxon>
        <taxon>Eutheria</taxon>
        <taxon>Laurasiatheria</taxon>
        <taxon>Carnivora</taxon>
        <taxon>Feliformia</taxon>
        <taxon>Herpestidae</taxon>
        <taxon>Suricata</taxon>
    </lineage>
</organism>
<keyword evidence="12 18" id="KW-0752">Steroid biosynthesis</keyword>
<reference evidence="20" key="3">
    <citation type="submission" date="2025-09" db="UniProtKB">
        <authorList>
            <consortium name="Ensembl"/>
        </authorList>
    </citation>
    <scope>IDENTIFICATION</scope>
</reference>
<dbReference type="EC" id="2.7.1.36" evidence="3 18"/>
<evidence type="ECO:0000256" key="18">
    <source>
        <dbReference type="RuleBase" id="RU363087"/>
    </source>
</evidence>
<evidence type="ECO:0000256" key="5">
    <source>
        <dbReference type="ARBA" id="ARBA00022516"/>
    </source>
</evidence>
<evidence type="ECO:0000256" key="10">
    <source>
        <dbReference type="ARBA" id="ARBA00022840"/>
    </source>
</evidence>
<keyword evidence="5 18" id="KW-0444">Lipid biosynthesis</keyword>
<dbReference type="GO" id="GO:0019287">
    <property type="term" value="P:isopentenyl diphosphate biosynthetic process, mevalonate pathway"/>
    <property type="evidence" value="ECO:0007669"/>
    <property type="project" value="UniProtKB-UniPathway"/>
</dbReference>
<evidence type="ECO:0000256" key="11">
    <source>
        <dbReference type="ARBA" id="ARBA00022842"/>
    </source>
</evidence>
<keyword evidence="14 18" id="KW-0443">Lipid metabolism</keyword>
<dbReference type="InterPro" id="IPR014721">
    <property type="entry name" value="Ribsml_uS5_D2-typ_fold_subgr"/>
</dbReference>
<keyword evidence="13 18" id="KW-0756">Sterol biosynthesis</keyword>
<keyword evidence="11" id="KW-0460">Magnesium</keyword>
<evidence type="ECO:0000256" key="4">
    <source>
        <dbReference type="ARBA" id="ARBA00022490"/>
    </source>
</evidence>
<keyword evidence="16 18" id="KW-0753">Steroid metabolism</keyword>
<reference evidence="20 21" key="1">
    <citation type="submission" date="2019-05" db="EMBL/GenBank/DDBJ databases">
        <title>A Chromosome-scale Meerkat (S. suricatta) Genome Assembly.</title>
        <authorList>
            <person name="Dudchenko O."/>
            <person name="Lieberman Aiden E."/>
            <person name="Tung J."/>
            <person name="Barreiro L.B."/>
            <person name="Clutton-Brock T.H."/>
        </authorList>
    </citation>
    <scope>NUCLEOTIDE SEQUENCE [LARGE SCALE GENOMIC DNA]</scope>
</reference>
<comment type="pathway">
    <text evidence="17 18">Isoprenoid biosynthesis; isopentenyl diphosphate biosynthesis via mevalonate pathway; isopentenyl diphosphate from (R)-mevalonate: step 1/3.</text>
</comment>
<evidence type="ECO:0000256" key="13">
    <source>
        <dbReference type="ARBA" id="ARBA00023011"/>
    </source>
</evidence>
<evidence type="ECO:0000256" key="14">
    <source>
        <dbReference type="ARBA" id="ARBA00023098"/>
    </source>
</evidence>
<dbReference type="Pfam" id="PF08544">
    <property type="entry name" value="GHMP_kinases_C"/>
    <property type="match status" value="1"/>
</dbReference>
<keyword evidence="21" id="KW-1185">Reference proteome</keyword>
<dbReference type="InterPro" id="IPR020568">
    <property type="entry name" value="Ribosomal_Su5_D2-typ_SF"/>
</dbReference>
<dbReference type="PRINTS" id="PR00959">
    <property type="entry name" value="MEVGALKINASE"/>
</dbReference>